<evidence type="ECO:0000313" key="3">
    <source>
        <dbReference type="Proteomes" id="UP001219933"/>
    </source>
</evidence>
<protein>
    <submittedName>
        <fullName evidence="2">Uncharacterized protein</fullName>
    </submittedName>
</protein>
<accession>A0AAF0ESX4</accession>
<gene>
    <name evidence="2" type="ORF">MCUN1_003332</name>
</gene>
<dbReference type="Proteomes" id="UP001219933">
    <property type="component" value="Chromosome 5"/>
</dbReference>
<keyword evidence="3" id="KW-1185">Reference proteome</keyword>
<feature type="region of interest" description="Disordered" evidence="1">
    <location>
        <begin position="239"/>
        <end position="369"/>
    </location>
</feature>
<feature type="compositionally biased region" description="Low complexity" evidence="1">
    <location>
        <begin position="330"/>
        <end position="368"/>
    </location>
</feature>
<reference evidence="2" key="1">
    <citation type="submission" date="2023-03" db="EMBL/GenBank/DDBJ databases">
        <title>Mating type loci evolution in Malassezia.</title>
        <authorList>
            <person name="Coelho M.A."/>
        </authorList>
    </citation>
    <scope>NUCLEOTIDE SEQUENCE</scope>
    <source>
        <strain evidence="2">CBS 11721</strain>
    </source>
</reference>
<organism evidence="2 3">
    <name type="scientific">Malassezia cuniculi</name>
    <dbReference type="NCBI Taxonomy" id="948313"/>
    <lineage>
        <taxon>Eukaryota</taxon>
        <taxon>Fungi</taxon>
        <taxon>Dikarya</taxon>
        <taxon>Basidiomycota</taxon>
        <taxon>Ustilaginomycotina</taxon>
        <taxon>Malasseziomycetes</taxon>
        <taxon>Malasseziales</taxon>
        <taxon>Malasseziaceae</taxon>
        <taxon>Malassezia</taxon>
    </lineage>
</organism>
<dbReference type="EMBL" id="CP119881">
    <property type="protein sequence ID" value="WFD36453.1"/>
    <property type="molecule type" value="Genomic_DNA"/>
</dbReference>
<dbReference type="GO" id="GO:0001164">
    <property type="term" value="F:RNA polymerase I core promoter sequence-specific DNA binding"/>
    <property type="evidence" value="ECO:0007669"/>
    <property type="project" value="InterPro"/>
</dbReference>
<feature type="compositionally biased region" description="Acidic residues" evidence="1">
    <location>
        <begin position="300"/>
        <end position="310"/>
    </location>
</feature>
<dbReference type="InterPro" id="IPR007224">
    <property type="entry name" value="TIF_Rrn11"/>
</dbReference>
<feature type="compositionally biased region" description="Basic residues" evidence="1">
    <location>
        <begin position="240"/>
        <end position="250"/>
    </location>
</feature>
<dbReference type="Pfam" id="PF04090">
    <property type="entry name" value="Rrn11"/>
    <property type="match status" value="1"/>
</dbReference>
<feature type="compositionally biased region" description="Low complexity" evidence="1">
    <location>
        <begin position="282"/>
        <end position="299"/>
    </location>
</feature>
<evidence type="ECO:0000256" key="1">
    <source>
        <dbReference type="SAM" id="MobiDB-lite"/>
    </source>
</evidence>
<evidence type="ECO:0000313" key="2">
    <source>
        <dbReference type="EMBL" id="WFD36453.1"/>
    </source>
</evidence>
<proteinExistence type="predicted"/>
<dbReference type="AlphaFoldDB" id="A0AAF0ESX4"/>
<sequence length="410" mass="45831">MPGDGASRERAFLFHPPALFRDELNIIYTHAHAYLPRRTFVSDPPDPSSVNTADARNQRRLHVRRLFDLVHLCILRGDRRRAARALQLLMHTYEWRPSELWHLGLVVAGMPGDKDYSARYLGQMSLRHPELRSVLMPHLAYALIKEERYAEARDEIEKYVFYKKLTSVISTRPHRYNPQLHVYLALLILHGSVGPTESEEPLGFLSAVPSAAIRAAEQHFTNAVQLAARFKSIHQMNLRTRVRNSHRRARRELERNHTHQQTTMKRMQKDAWALQESESEQDAPAAQAAGAPSSSSESSSDSDEEIDIETALEAGFGTDHDDSSEDDAPVHGPAPAPASHAAPHATVHEPAQANAEANAEANAANSQADVPDADEVTFLFPANDWAVTVAKIYLDALQQLGGTKRPKARK</sequence>
<name>A0AAF0ESX4_9BASI</name>
<dbReference type="GO" id="GO:0001181">
    <property type="term" value="F:RNA polymerase I general transcription initiation factor activity"/>
    <property type="evidence" value="ECO:0007669"/>
    <property type="project" value="InterPro"/>
</dbReference>